<dbReference type="AlphaFoldDB" id="F2AMC2"/>
<dbReference type="InterPro" id="IPR036770">
    <property type="entry name" value="Ankyrin_rpt-contain_sf"/>
</dbReference>
<accession>F2AMC2</accession>
<dbReference type="Gene3D" id="1.25.40.20">
    <property type="entry name" value="Ankyrin repeat-containing domain"/>
    <property type="match status" value="1"/>
</dbReference>
<protein>
    <submittedName>
        <fullName evidence="2">Ankyrin repeat-containing protein</fullName>
    </submittedName>
</protein>
<dbReference type="RefSeq" id="WP_007324789.1">
    <property type="nucleotide sequence ID" value="NZ_AFAR01000050.1"/>
</dbReference>
<dbReference type="SUPFAM" id="SSF48403">
    <property type="entry name" value="Ankyrin repeat"/>
    <property type="match status" value="1"/>
</dbReference>
<gene>
    <name evidence="2" type="ORF">RBWH47_04159</name>
</gene>
<dbReference type="InterPro" id="IPR002110">
    <property type="entry name" value="Ankyrin_rpt"/>
</dbReference>
<dbReference type="PROSITE" id="PS50088">
    <property type="entry name" value="ANK_REPEAT"/>
    <property type="match status" value="1"/>
</dbReference>
<comment type="caution">
    <text evidence="2">The sequence shown here is derived from an EMBL/GenBank/DDBJ whole genome shotgun (WGS) entry which is preliminary data.</text>
</comment>
<dbReference type="PROSITE" id="PS50297">
    <property type="entry name" value="ANK_REP_REGION"/>
    <property type="match status" value="1"/>
</dbReference>
<feature type="repeat" description="ANK" evidence="1">
    <location>
        <begin position="68"/>
        <end position="100"/>
    </location>
</feature>
<dbReference type="PATRIC" id="fig|991778.3.peg.861"/>
<dbReference type="Proteomes" id="UP000006222">
    <property type="component" value="Unassembled WGS sequence"/>
</dbReference>
<reference evidence="2 3" key="1">
    <citation type="journal article" date="2013" name="Mar. Genomics">
        <title>Expression of sulfatases in Rhodopirellula baltica and the diversity of sulfatases in the genus Rhodopirellula.</title>
        <authorList>
            <person name="Wegner C.E."/>
            <person name="Richter-Heitmann T."/>
            <person name="Klindworth A."/>
            <person name="Klockow C."/>
            <person name="Richter M."/>
            <person name="Achstetter T."/>
            <person name="Glockner F.O."/>
            <person name="Harder J."/>
        </authorList>
    </citation>
    <scope>NUCLEOTIDE SEQUENCE [LARGE SCALE GENOMIC DNA]</scope>
    <source>
        <strain evidence="2 3">WH47</strain>
    </source>
</reference>
<sequence length="167" mass="18317">MGVQRDRKAYGCVIRNNRKRLRQLLGKHPELLTSNDAWIVAAAVLNNPGILGWLVSRGVNPDSRLGTKSDTPLMLAISLHKNSTVKTLLKLGADPDARDDLGDTCFTRAIAECNAPAMRMLADFGADLSLTDPVTLRYAVKEKQTDVIDGLLDLFGPTLLTRIESFE</sequence>
<proteinExistence type="predicted"/>
<organism evidence="2 3">
    <name type="scientific">Rhodopirellula baltica WH47</name>
    <dbReference type="NCBI Taxonomy" id="991778"/>
    <lineage>
        <taxon>Bacteria</taxon>
        <taxon>Pseudomonadati</taxon>
        <taxon>Planctomycetota</taxon>
        <taxon>Planctomycetia</taxon>
        <taxon>Pirellulales</taxon>
        <taxon>Pirellulaceae</taxon>
        <taxon>Rhodopirellula</taxon>
    </lineage>
</organism>
<dbReference type="SMART" id="SM00248">
    <property type="entry name" value="ANK"/>
    <property type="match status" value="3"/>
</dbReference>
<keyword evidence="1" id="KW-0040">ANK repeat</keyword>
<evidence type="ECO:0000313" key="2">
    <source>
        <dbReference type="EMBL" id="EGF29200.1"/>
    </source>
</evidence>
<evidence type="ECO:0000256" key="1">
    <source>
        <dbReference type="PROSITE-ProRule" id="PRU00023"/>
    </source>
</evidence>
<dbReference type="EMBL" id="AFAR01000050">
    <property type="protein sequence ID" value="EGF29200.1"/>
    <property type="molecule type" value="Genomic_DNA"/>
</dbReference>
<dbReference type="Pfam" id="PF12796">
    <property type="entry name" value="Ank_2"/>
    <property type="match status" value="1"/>
</dbReference>
<evidence type="ECO:0000313" key="3">
    <source>
        <dbReference type="Proteomes" id="UP000006222"/>
    </source>
</evidence>
<name>F2AMC2_RHOBT</name>